<accession>A0A1L8WGZ9</accession>
<reference evidence="1 2" key="1">
    <citation type="submission" date="2014-12" db="EMBL/GenBank/DDBJ databases">
        <title>Draft genome sequences of 29 type strains of Enterococci.</title>
        <authorList>
            <person name="Zhong Z."/>
            <person name="Sun Z."/>
            <person name="Liu W."/>
            <person name="Zhang W."/>
            <person name="Zhang H."/>
        </authorList>
    </citation>
    <scope>NUCLEOTIDE SEQUENCE [LARGE SCALE GENOMIC DNA]</scope>
    <source>
        <strain evidence="1 2">DSM 15687</strain>
    </source>
</reference>
<sequence length="47" mass="5738">MDYQEMKKRNEQKIKAIFLSNLHNPRVHILKKEVVVNLSHLYSYFSF</sequence>
<protein>
    <submittedName>
        <fullName evidence="1">Uncharacterized protein</fullName>
    </submittedName>
</protein>
<name>A0A1L8WGZ9_9ENTE</name>
<dbReference type="Proteomes" id="UP000182152">
    <property type="component" value="Unassembled WGS sequence"/>
</dbReference>
<gene>
    <name evidence="1" type="ORF">RV14_GL000668</name>
</gene>
<dbReference type="AlphaFoldDB" id="A0A1L8WGZ9"/>
<comment type="caution">
    <text evidence="1">The sequence shown here is derived from an EMBL/GenBank/DDBJ whole genome shotgun (WGS) entry which is preliminary data.</text>
</comment>
<evidence type="ECO:0000313" key="2">
    <source>
        <dbReference type="Proteomes" id="UP000182152"/>
    </source>
</evidence>
<dbReference type="EMBL" id="JXLB01000015">
    <property type="protein sequence ID" value="OJG80299.1"/>
    <property type="molecule type" value="Genomic_DNA"/>
</dbReference>
<proteinExistence type="predicted"/>
<organism evidence="1 2">
    <name type="scientific">Enterococcus ratti</name>
    <dbReference type="NCBI Taxonomy" id="150033"/>
    <lineage>
        <taxon>Bacteria</taxon>
        <taxon>Bacillati</taxon>
        <taxon>Bacillota</taxon>
        <taxon>Bacilli</taxon>
        <taxon>Lactobacillales</taxon>
        <taxon>Enterococcaceae</taxon>
        <taxon>Enterococcus</taxon>
    </lineage>
</organism>
<keyword evidence="2" id="KW-1185">Reference proteome</keyword>
<evidence type="ECO:0000313" key="1">
    <source>
        <dbReference type="EMBL" id="OJG80299.1"/>
    </source>
</evidence>